<reference evidence="1" key="1">
    <citation type="submission" date="2022-10" db="EMBL/GenBank/DDBJ databases">
        <authorList>
            <person name="Chen Y."/>
            <person name="Dougan E. K."/>
            <person name="Chan C."/>
            <person name="Rhodes N."/>
            <person name="Thang M."/>
        </authorList>
    </citation>
    <scope>NUCLEOTIDE SEQUENCE</scope>
</reference>
<proteinExistence type="predicted"/>
<gene>
    <name evidence="1" type="ORF">C1SCF055_LOCUS21848</name>
</gene>
<organism evidence="1">
    <name type="scientific">Cladocopium goreaui</name>
    <dbReference type="NCBI Taxonomy" id="2562237"/>
    <lineage>
        <taxon>Eukaryota</taxon>
        <taxon>Sar</taxon>
        <taxon>Alveolata</taxon>
        <taxon>Dinophyceae</taxon>
        <taxon>Suessiales</taxon>
        <taxon>Symbiodiniaceae</taxon>
        <taxon>Cladocopium</taxon>
    </lineage>
</organism>
<evidence type="ECO:0000313" key="1">
    <source>
        <dbReference type="EMBL" id="CAI3995262.1"/>
    </source>
</evidence>
<comment type="caution">
    <text evidence="1">The sequence shown here is derived from an EMBL/GenBank/DDBJ whole genome shotgun (WGS) entry which is preliminary data.</text>
</comment>
<evidence type="ECO:0000313" key="4">
    <source>
        <dbReference type="Proteomes" id="UP001152797"/>
    </source>
</evidence>
<dbReference type="EMBL" id="CAMXCT030002053">
    <property type="protein sequence ID" value="CAL4782574.1"/>
    <property type="molecule type" value="Genomic_DNA"/>
</dbReference>
<evidence type="ECO:0000313" key="2">
    <source>
        <dbReference type="EMBL" id="CAL1148637.1"/>
    </source>
</evidence>
<dbReference type="OrthoDB" id="443123at2759"/>
<sequence>MKRLQSLLRRLERFPHTLVPKSILRLIESLNGASSSWGPGRALENWVHGQPWRKALPLPFQIEVPIFYEDARGQQRTSGMHYVLLPHEILGTFYQFEAADLMMKLTGGPGALAEFWSHEQTTEWFRNHPILRVTDPNFVIPFRLFGDGAESSRKQKFEILTLVLPVVSHANRSSATMDTRILISCMSGTYCNHYSRTRILETIAWSFEALSTGKYPRCDPWGRPFTAQYHPHRMRLAGKRIAGNYVGVLEAFQGDQDFIRILFSPSRFFPGNFAAIIAGHVNGFIKMTTPS</sequence>
<protein>
    <submittedName>
        <fullName evidence="3">UBA domain-containing protein</fullName>
    </submittedName>
</protein>
<dbReference type="Proteomes" id="UP001152797">
    <property type="component" value="Unassembled WGS sequence"/>
</dbReference>
<dbReference type="EMBL" id="CAMXCT020002053">
    <property type="protein sequence ID" value="CAL1148637.1"/>
    <property type="molecule type" value="Genomic_DNA"/>
</dbReference>
<evidence type="ECO:0000313" key="3">
    <source>
        <dbReference type="EMBL" id="CAL4782574.1"/>
    </source>
</evidence>
<accession>A0A9P1CQG4</accession>
<reference evidence="2" key="2">
    <citation type="submission" date="2024-04" db="EMBL/GenBank/DDBJ databases">
        <authorList>
            <person name="Chen Y."/>
            <person name="Shah S."/>
            <person name="Dougan E. K."/>
            <person name="Thang M."/>
            <person name="Chan C."/>
        </authorList>
    </citation>
    <scope>NUCLEOTIDE SEQUENCE [LARGE SCALE GENOMIC DNA]</scope>
</reference>
<keyword evidence="4" id="KW-1185">Reference proteome</keyword>
<dbReference type="AlphaFoldDB" id="A0A9P1CQG4"/>
<dbReference type="EMBL" id="CAMXCT010002053">
    <property type="protein sequence ID" value="CAI3995262.1"/>
    <property type="molecule type" value="Genomic_DNA"/>
</dbReference>
<name>A0A9P1CQG4_9DINO</name>